<feature type="domain" description="Alpha/beta hydrolase fold-5" evidence="2">
    <location>
        <begin position="67"/>
        <end position="226"/>
    </location>
</feature>
<feature type="compositionally biased region" description="Polar residues" evidence="1">
    <location>
        <begin position="272"/>
        <end position="281"/>
    </location>
</feature>
<dbReference type="EMBL" id="FOKW01000004">
    <property type="protein sequence ID" value="SFC05594.1"/>
    <property type="molecule type" value="Genomic_DNA"/>
</dbReference>
<name>A0A1I1G1V6_NATHA</name>
<sequence>MPSWKRVAIVVLVGVVLVVGGVAAYFSVPYHGSQSSIEAVEDDPRVSVTREDGVTTLEPADGTSSVGLVFYPGARVAPDAYYSSLAPLVTEANVTVVVPEMPLNVALLDTDAAADIRTERTEVRTWFVGGHSLGGVAACEYASSNEVRGLLLFASYCDADVSDRSMAVLSVTGSADGVLDREAYRESRAKLPPTAESHEIRGMNHTQFGSYHGQRGDRPASIPYDEAHDRLAEVVVPWVVEHSEASRSSSPLPPPPPSVRVEPACHARETTLEPTGKTTVNPPGFTAIRTRIPP</sequence>
<keyword evidence="3" id="KW-0378">Hydrolase</keyword>
<evidence type="ECO:0000313" key="3">
    <source>
        <dbReference type="EMBL" id="SFC05594.1"/>
    </source>
</evidence>
<protein>
    <submittedName>
        <fullName evidence="3">Alpha/beta hydrolase family protein</fullName>
    </submittedName>
</protein>
<proteinExistence type="predicted"/>
<dbReference type="SUPFAM" id="SSF53474">
    <property type="entry name" value="alpha/beta-Hydrolases"/>
    <property type="match status" value="1"/>
</dbReference>
<dbReference type="InterPro" id="IPR029059">
    <property type="entry name" value="AB_hydrolase_5"/>
</dbReference>
<dbReference type="InterPro" id="IPR029058">
    <property type="entry name" value="AB_hydrolase_fold"/>
</dbReference>
<evidence type="ECO:0000259" key="2">
    <source>
        <dbReference type="Pfam" id="PF12695"/>
    </source>
</evidence>
<keyword evidence="4" id="KW-1185">Reference proteome</keyword>
<dbReference type="Gene3D" id="3.40.50.1820">
    <property type="entry name" value="alpha/beta hydrolase"/>
    <property type="match status" value="1"/>
</dbReference>
<reference evidence="4" key="1">
    <citation type="submission" date="2016-10" db="EMBL/GenBank/DDBJ databases">
        <authorList>
            <person name="Varghese N."/>
            <person name="Submissions S."/>
        </authorList>
    </citation>
    <scope>NUCLEOTIDE SEQUENCE [LARGE SCALE GENOMIC DNA]</scope>
    <source>
        <strain evidence="4">DSM 13078</strain>
    </source>
</reference>
<dbReference type="GO" id="GO:0016787">
    <property type="term" value="F:hydrolase activity"/>
    <property type="evidence" value="ECO:0007669"/>
    <property type="project" value="UniProtKB-KW"/>
</dbReference>
<dbReference type="AlphaFoldDB" id="A0A1I1G1V6"/>
<accession>A0A1I1G1V6</accession>
<organism evidence="3 4">
    <name type="scientific">Natronobacterium haloterrestre</name>
    <name type="common">Halobiforma haloterrestris</name>
    <dbReference type="NCBI Taxonomy" id="148448"/>
    <lineage>
        <taxon>Archaea</taxon>
        <taxon>Methanobacteriati</taxon>
        <taxon>Methanobacteriota</taxon>
        <taxon>Stenosarchaea group</taxon>
        <taxon>Halobacteria</taxon>
        <taxon>Halobacteriales</taxon>
        <taxon>Natrialbaceae</taxon>
        <taxon>Natronobacterium</taxon>
    </lineage>
</organism>
<feature type="region of interest" description="Disordered" evidence="1">
    <location>
        <begin position="269"/>
        <end position="294"/>
    </location>
</feature>
<dbReference type="RefSeq" id="WP_245758011.1">
    <property type="nucleotide sequence ID" value="NZ_FOKW01000004.1"/>
</dbReference>
<evidence type="ECO:0000256" key="1">
    <source>
        <dbReference type="SAM" id="MobiDB-lite"/>
    </source>
</evidence>
<evidence type="ECO:0000313" key="4">
    <source>
        <dbReference type="Proteomes" id="UP000199161"/>
    </source>
</evidence>
<dbReference type="Pfam" id="PF12695">
    <property type="entry name" value="Abhydrolase_5"/>
    <property type="match status" value="1"/>
</dbReference>
<gene>
    <name evidence="3" type="ORF">SAMN05444422_10450</name>
</gene>
<dbReference type="Proteomes" id="UP000199161">
    <property type="component" value="Unassembled WGS sequence"/>
</dbReference>